<accession>A0A3M8K9Y7</accession>
<evidence type="ECO:0000313" key="3">
    <source>
        <dbReference type="EMBL" id="RNE50033.1"/>
    </source>
</evidence>
<proteinExistence type="predicted"/>
<feature type="transmembrane region" description="Helical" evidence="1">
    <location>
        <begin position="288"/>
        <end position="310"/>
    </location>
</feature>
<evidence type="ECO:0000256" key="2">
    <source>
        <dbReference type="SAM" id="SignalP"/>
    </source>
</evidence>
<gene>
    <name evidence="3" type="ORF">C5L39_01295</name>
</gene>
<reference evidence="3 4" key="1">
    <citation type="submission" date="2018-02" db="EMBL/GenBank/DDBJ databases">
        <title>Corynebacterium alimpuense sp. nov., a marine obligate actinomycete isolated from sediments of Valparaiso bay, Chile.</title>
        <authorList>
            <person name="Claverias F."/>
            <person name="Gonzales-Siles L."/>
            <person name="Salva-Serra F."/>
            <person name="Inganaes E."/>
            <person name="Molin K."/>
            <person name="Cumsille A."/>
            <person name="Undabarrena A."/>
            <person name="Couve E."/>
            <person name="Moore E.R.B."/>
            <person name="Gomila M."/>
            <person name="Camara B."/>
        </authorList>
    </citation>
    <scope>NUCLEOTIDE SEQUENCE [LARGE SCALE GENOMIC DNA]</scope>
    <source>
        <strain evidence="3 4">CCUG 69366</strain>
    </source>
</reference>
<comment type="caution">
    <text evidence="3">The sequence shown here is derived from an EMBL/GenBank/DDBJ whole genome shotgun (WGS) entry which is preliminary data.</text>
</comment>
<dbReference type="EMBL" id="PTJO01000001">
    <property type="protein sequence ID" value="RNE50033.1"/>
    <property type="molecule type" value="Genomic_DNA"/>
</dbReference>
<evidence type="ECO:0000256" key="1">
    <source>
        <dbReference type="SAM" id="Phobius"/>
    </source>
</evidence>
<protein>
    <recommendedName>
        <fullName evidence="5">DUF916 domain-containing protein</fullName>
    </recommendedName>
</protein>
<dbReference type="OrthoDB" id="4336304at2"/>
<keyword evidence="2" id="KW-0732">Signal</keyword>
<keyword evidence="4" id="KW-1185">Reference proteome</keyword>
<sequence>MPHSQVGRFRPRAMGIMLALSVATTTVLCGTPTVHAAESFQVLMPSEAQTTAGVLSARVLPGGDNRLNFLVRGSGESTPLTARLTEVTSEGGAIAEDDTPVAEDDIPVTDWVSLSGPENLVVDVDNSIVLNLDIQVPEEAAPGDFAGGVVISSGQDSELFPFLIRVPGPRDAQLSVEQSDLTISGVSTWPFSRGRGELAMTVRNTGSLALYDSAHLHGSGVFGTTSLSTELEDAILLPGDTMSLSTAGAVSPGLDLTPVFDFEVPFTDDAGQENTYFVSAEGQAESTFSWALLATATSTLLILLAGWFLAQQRAVRKNTSE</sequence>
<keyword evidence="1" id="KW-1133">Transmembrane helix</keyword>
<keyword evidence="1" id="KW-0472">Membrane</keyword>
<dbReference type="AlphaFoldDB" id="A0A3M8K9Y7"/>
<organism evidence="3 4">
    <name type="scientific">Corynebacterium alimapuense</name>
    <dbReference type="NCBI Taxonomy" id="1576874"/>
    <lineage>
        <taxon>Bacteria</taxon>
        <taxon>Bacillati</taxon>
        <taxon>Actinomycetota</taxon>
        <taxon>Actinomycetes</taxon>
        <taxon>Mycobacteriales</taxon>
        <taxon>Corynebacteriaceae</taxon>
        <taxon>Corynebacterium</taxon>
    </lineage>
</organism>
<name>A0A3M8K9Y7_9CORY</name>
<evidence type="ECO:0000313" key="4">
    <source>
        <dbReference type="Proteomes" id="UP000266975"/>
    </source>
</evidence>
<feature type="signal peptide" evidence="2">
    <location>
        <begin position="1"/>
        <end position="36"/>
    </location>
</feature>
<dbReference type="Proteomes" id="UP000266975">
    <property type="component" value="Unassembled WGS sequence"/>
</dbReference>
<dbReference type="RefSeq" id="WP_123047077.1">
    <property type="nucleotide sequence ID" value="NZ_PTJO01000001.1"/>
</dbReference>
<evidence type="ECO:0008006" key="5">
    <source>
        <dbReference type="Google" id="ProtNLM"/>
    </source>
</evidence>
<feature type="chain" id="PRO_5018131677" description="DUF916 domain-containing protein" evidence="2">
    <location>
        <begin position="37"/>
        <end position="321"/>
    </location>
</feature>
<keyword evidence="1" id="KW-0812">Transmembrane</keyword>